<gene>
    <name evidence="14" type="ORF">GALMADRAFT_228748</name>
</gene>
<protein>
    <recommendedName>
        <fullName evidence="12">Extracellular metalloproteinase</fullName>
        <ecNumber evidence="12">3.4.24.-</ecNumber>
    </recommendedName>
    <alternativeName>
        <fullName evidence="12">Fungalysin</fullName>
    </alternativeName>
</protein>
<accession>A0A067SSQ3</accession>
<keyword evidence="15" id="KW-1185">Reference proteome</keyword>
<dbReference type="SUPFAM" id="SSF55486">
    <property type="entry name" value="Metalloproteases ('zincins'), catalytic domain"/>
    <property type="match status" value="1"/>
</dbReference>
<dbReference type="InterPro" id="IPR027268">
    <property type="entry name" value="Peptidase_M4/M1_CTD_sf"/>
</dbReference>
<name>A0A067SSQ3_GALM3</name>
<evidence type="ECO:0000313" key="14">
    <source>
        <dbReference type="EMBL" id="KDR73072.1"/>
    </source>
</evidence>
<feature type="binding site" evidence="11">
    <location>
        <position position="392"/>
    </location>
    <ligand>
        <name>Zn(2+)</name>
        <dbReference type="ChEBI" id="CHEBI:29105"/>
        <note>catalytic</note>
    </ligand>
</feature>
<evidence type="ECO:0000256" key="1">
    <source>
        <dbReference type="ARBA" id="ARBA00004613"/>
    </source>
</evidence>
<keyword evidence="3 12" id="KW-0964">Secreted</keyword>
<dbReference type="Pfam" id="PF02128">
    <property type="entry name" value="Peptidase_M36"/>
    <property type="match status" value="1"/>
</dbReference>
<feature type="binding site" evidence="11">
    <location>
        <position position="421"/>
    </location>
    <ligand>
        <name>Zn(2+)</name>
        <dbReference type="ChEBI" id="CHEBI:29105"/>
        <note>catalytic</note>
    </ligand>
</feature>
<feature type="binding site" evidence="11">
    <location>
        <position position="396"/>
    </location>
    <ligand>
        <name>Zn(2+)</name>
        <dbReference type="ChEBI" id="CHEBI:29105"/>
        <note>catalytic</note>
    </ligand>
</feature>
<evidence type="ECO:0000256" key="7">
    <source>
        <dbReference type="ARBA" id="ARBA00022833"/>
    </source>
</evidence>
<dbReference type="PRINTS" id="PR00999">
    <property type="entry name" value="FUNGALYSIN"/>
</dbReference>
<keyword evidence="9 12" id="KW-0865">Zymogen</keyword>
<keyword evidence="8 12" id="KW-0482">Metalloprotease</keyword>
<evidence type="ECO:0000256" key="4">
    <source>
        <dbReference type="ARBA" id="ARBA00022670"/>
    </source>
</evidence>
<dbReference type="AlphaFoldDB" id="A0A067SSQ3"/>
<evidence type="ECO:0000256" key="8">
    <source>
        <dbReference type="ARBA" id="ARBA00023049"/>
    </source>
</evidence>
<reference evidence="15" key="1">
    <citation type="journal article" date="2014" name="Proc. Natl. Acad. Sci. U.S.A.">
        <title>Extensive sampling of basidiomycete genomes demonstrates inadequacy of the white-rot/brown-rot paradigm for wood decay fungi.</title>
        <authorList>
            <person name="Riley R."/>
            <person name="Salamov A.A."/>
            <person name="Brown D.W."/>
            <person name="Nagy L.G."/>
            <person name="Floudas D."/>
            <person name="Held B.W."/>
            <person name="Levasseur A."/>
            <person name="Lombard V."/>
            <person name="Morin E."/>
            <person name="Otillar R."/>
            <person name="Lindquist E.A."/>
            <person name="Sun H."/>
            <person name="LaButti K.M."/>
            <person name="Schmutz J."/>
            <person name="Jabbour D."/>
            <person name="Luo H."/>
            <person name="Baker S.E."/>
            <person name="Pisabarro A.G."/>
            <person name="Walton J.D."/>
            <person name="Blanchette R.A."/>
            <person name="Henrissat B."/>
            <person name="Martin F."/>
            <person name="Cullen D."/>
            <person name="Hibbett D.S."/>
            <person name="Grigoriev I.V."/>
        </authorList>
    </citation>
    <scope>NUCLEOTIDE SEQUENCE [LARGE SCALE GENOMIC DNA]</scope>
    <source>
        <strain evidence="15">CBS 339.88</strain>
    </source>
</reference>
<keyword evidence="5 11" id="KW-0479">Metal-binding</keyword>
<keyword evidence="7 11" id="KW-0862">Zinc</keyword>
<dbReference type="GO" id="GO:0004222">
    <property type="term" value="F:metalloendopeptidase activity"/>
    <property type="evidence" value="ECO:0007669"/>
    <property type="project" value="InterPro"/>
</dbReference>
<evidence type="ECO:0000256" key="5">
    <source>
        <dbReference type="ARBA" id="ARBA00022723"/>
    </source>
</evidence>
<dbReference type="InterPro" id="IPR050371">
    <property type="entry name" value="Fungal_virulence_M36"/>
</dbReference>
<comment type="similarity">
    <text evidence="2 12">Belongs to the peptidase M36 family.</text>
</comment>
<feature type="region of interest" description="Disordered" evidence="13">
    <location>
        <begin position="247"/>
        <end position="275"/>
    </location>
</feature>
<evidence type="ECO:0000256" key="12">
    <source>
        <dbReference type="RuleBase" id="RU364017"/>
    </source>
</evidence>
<dbReference type="EC" id="3.4.24.-" evidence="12"/>
<evidence type="ECO:0000256" key="3">
    <source>
        <dbReference type="ARBA" id="ARBA00022525"/>
    </source>
</evidence>
<evidence type="ECO:0000256" key="6">
    <source>
        <dbReference type="ARBA" id="ARBA00022801"/>
    </source>
</evidence>
<proteinExistence type="inferred from homology"/>
<dbReference type="HOGENOM" id="CLU_012703_4_2_1"/>
<evidence type="ECO:0000256" key="9">
    <source>
        <dbReference type="ARBA" id="ARBA00023145"/>
    </source>
</evidence>
<dbReference type="GO" id="GO:0006508">
    <property type="term" value="P:proteolysis"/>
    <property type="evidence" value="ECO:0007669"/>
    <property type="project" value="UniProtKB-KW"/>
</dbReference>
<dbReference type="Gene3D" id="3.10.170.10">
    <property type="match status" value="1"/>
</dbReference>
<dbReference type="OrthoDB" id="3227768at2759"/>
<dbReference type="InterPro" id="IPR001842">
    <property type="entry name" value="Peptidase_M36"/>
</dbReference>
<evidence type="ECO:0000256" key="13">
    <source>
        <dbReference type="SAM" id="MobiDB-lite"/>
    </source>
</evidence>
<evidence type="ECO:0000313" key="15">
    <source>
        <dbReference type="Proteomes" id="UP000027222"/>
    </source>
</evidence>
<dbReference type="CDD" id="cd09596">
    <property type="entry name" value="M36"/>
    <property type="match status" value="1"/>
</dbReference>
<evidence type="ECO:0000256" key="11">
    <source>
        <dbReference type="PIRSR" id="PIRSR601842-2"/>
    </source>
</evidence>
<dbReference type="PANTHER" id="PTHR33478">
    <property type="entry name" value="EXTRACELLULAR METALLOPROTEINASE MEP"/>
    <property type="match status" value="1"/>
</dbReference>
<comment type="subcellular location">
    <subcellularLocation>
        <location evidence="1 12">Secreted</location>
    </subcellularLocation>
</comment>
<feature type="active site" evidence="10">
    <location>
        <position position="393"/>
    </location>
</feature>
<dbReference type="GO" id="GO:0005615">
    <property type="term" value="C:extracellular space"/>
    <property type="evidence" value="ECO:0007669"/>
    <property type="project" value="InterPro"/>
</dbReference>
<dbReference type="PANTHER" id="PTHR33478:SF1">
    <property type="entry name" value="EXTRACELLULAR METALLOPROTEINASE MEP"/>
    <property type="match status" value="1"/>
</dbReference>
<sequence>MATFHPSTHRKIALHNGQILLAYYPTTTFEVTGDGLDNDSVALSSLLDEFNELSQSAIKQAAFSYVEKALGGIPSGSKIGYTSGYSTGKMTYAYVHQEDSGLKITNAVANIAWRGDHVVAFGCSFKKMRSKANKNPTLSVESVKSTAESALNGTHNDHPTSLEYFVLPSGDLALAHVIQIQNKEADTRYDAFVDAHSGQLLSAIDYVWNGTYKVLPIPGQAEPPSGFQKVTDPQDDIASPLGWHTVGTTSTTSTEGNNALVYKGGESKTTEQSSSPLIFDYPFKKDKEPNDTSDTDNLNAARVNAFYLANKIHDLFYRYEFTEVAFNFQEDNFGKGGQEGDRVKVSVQDNQGTNNSWFDPHPDGTSGTCHLYLYTKTTPKRDSALDNGIVIHELTHGLTVRMTGGGTGHSLQPTESHGLGEGWSDAMADWAYQTSAPIKDYKHAVYATGNDNGNRLHPYSTSEYDLNLNTMKEAHHIGQVWANLLHVIHAALVDKHGFSTTAMTNPDGTEGNIVFLHLFIDALALQPIRPTFVFARQAWIQADANRYNGANERLLWKAFASRGLGIGAKTKDHNGKYVVTAGWKQKVKAQLIKTDSKYQATVFFDGQSKESLSLETDTTKKTVT</sequence>
<keyword evidence="4 12" id="KW-0645">Protease</keyword>
<organism evidence="14 15">
    <name type="scientific">Galerina marginata (strain CBS 339.88)</name>
    <dbReference type="NCBI Taxonomy" id="685588"/>
    <lineage>
        <taxon>Eukaryota</taxon>
        <taxon>Fungi</taxon>
        <taxon>Dikarya</taxon>
        <taxon>Basidiomycota</taxon>
        <taxon>Agaricomycotina</taxon>
        <taxon>Agaricomycetes</taxon>
        <taxon>Agaricomycetidae</taxon>
        <taxon>Agaricales</taxon>
        <taxon>Agaricineae</taxon>
        <taxon>Strophariaceae</taxon>
        <taxon>Galerina</taxon>
    </lineage>
</organism>
<dbReference type="EMBL" id="KL142387">
    <property type="protein sequence ID" value="KDR73072.1"/>
    <property type="molecule type" value="Genomic_DNA"/>
</dbReference>
<dbReference type="GO" id="GO:0008270">
    <property type="term" value="F:zinc ion binding"/>
    <property type="evidence" value="ECO:0007669"/>
    <property type="project" value="InterPro"/>
</dbReference>
<dbReference type="Gene3D" id="1.10.390.10">
    <property type="entry name" value="Neutral Protease Domain 2"/>
    <property type="match status" value="1"/>
</dbReference>
<keyword evidence="6 12" id="KW-0378">Hydrolase</keyword>
<evidence type="ECO:0000256" key="2">
    <source>
        <dbReference type="ARBA" id="ARBA00006006"/>
    </source>
</evidence>
<evidence type="ECO:0000256" key="10">
    <source>
        <dbReference type="PIRSR" id="PIRSR601842-1"/>
    </source>
</evidence>
<dbReference type="Proteomes" id="UP000027222">
    <property type="component" value="Unassembled WGS sequence"/>
</dbReference>
<comment type="cofactor">
    <cofactor evidence="11">
        <name>Zn(2+)</name>
        <dbReference type="ChEBI" id="CHEBI:29105"/>
    </cofactor>
    <text evidence="11">Binds 1 zinc ion per subunit.</text>
</comment>